<protein>
    <submittedName>
        <fullName evidence="1">Uncharacterized protein</fullName>
    </submittedName>
</protein>
<name>A0AAN8SD46_POLSC</name>
<accession>A0AAN8SD46</accession>
<reference evidence="1 2" key="1">
    <citation type="submission" date="2023-10" db="EMBL/GenBank/DDBJ databases">
        <title>Genomes of two closely related lineages of the louse Polyplax serrata with different host specificities.</title>
        <authorList>
            <person name="Martinu J."/>
            <person name="Tarabai H."/>
            <person name="Stefka J."/>
            <person name="Hypsa V."/>
        </authorList>
    </citation>
    <scope>NUCLEOTIDE SEQUENCE [LARGE SCALE GENOMIC DNA]</scope>
    <source>
        <strain evidence="1">HR10_N</strain>
    </source>
</reference>
<comment type="caution">
    <text evidence="1">The sequence shown here is derived from an EMBL/GenBank/DDBJ whole genome shotgun (WGS) entry which is preliminary data.</text>
</comment>
<dbReference type="Proteomes" id="UP001372834">
    <property type="component" value="Unassembled WGS sequence"/>
</dbReference>
<sequence length="93" mass="10304">MCVCRTTLENGCSGYKETEGVKMSRLLVSDIKITPVIISGKCQGVSGTTKKTELCGIRNKQRNLKRKLDAWHIDKLSKKSGKENQTDVKGHVP</sequence>
<proteinExistence type="predicted"/>
<evidence type="ECO:0000313" key="2">
    <source>
        <dbReference type="Proteomes" id="UP001372834"/>
    </source>
</evidence>
<dbReference type="AlphaFoldDB" id="A0AAN8SD46"/>
<evidence type="ECO:0000313" key="1">
    <source>
        <dbReference type="EMBL" id="KAK6643994.1"/>
    </source>
</evidence>
<gene>
    <name evidence="1" type="ORF">RUM43_000259</name>
</gene>
<dbReference type="EMBL" id="JAWJWE010000001">
    <property type="protein sequence ID" value="KAK6643994.1"/>
    <property type="molecule type" value="Genomic_DNA"/>
</dbReference>
<organism evidence="1 2">
    <name type="scientific">Polyplax serrata</name>
    <name type="common">Common mouse louse</name>
    <dbReference type="NCBI Taxonomy" id="468196"/>
    <lineage>
        <taxon>Eukaryota</taxon>
        <taxon>Metazoa</taxon>
        <taxon>Ecdysozoa</taxon>
        <taxon>Arthropoda</taxon>
        <taxon>Hexapoda</taxon>
        <taxon>Insecta</taxon>
        <taxon>Pterygota</taxon>
        <taxon>Neoptera</taxon>
        <taxon>Paraneoptera</taxon>
        <taxon>Psocodea</taxon>
        <taxon>Troctomorpha</taxon>
        <taxon>Phthiraptera</taxon>
        <taxon>Anoplura</taxon>
        <taxon>Polyplacidae</taxon>
        <taxon>Polyplax</taxon>
    </lineage>
</organism>